<feature type="domain" description="Integrase catalytic" evidence="2">
    <location>
        <begin position="1"/>
        <end position="83"/>
    </location>
</feature>
<dbReference type="SUPFAM" id="SSF53098">
    <property type="entry name" value="Ribonuclease H-like"/>
    <property type="match status" value="1"/>
</dbReference>
<evidence type="ECO:0000313" key="4">
    <source>
        <dbReference type="Proteomes" id="UP001151760"/>
    </source>
</evidence>
<dbReference type="InterPro" id="IPR036397">
    <property type="entry name" value="RNaseH_sf"/>
</dbReference>
<feature type="region of interest" description="Disordered" evidence="1">
    <location>
        <begin position="1028"/>
        <end position="1050"/>
    </location>
</feature>
<comment type="caution">
    <text evidence="3">The sequence shown here is derived from an EMBL/GenBank/DDBJ whole genome shotgun (WGS) entry which is preliminary data.</text>
</comment>
<dbReference type="InterPro" id="IPR001584">
    <property type="entry name" value="Integrase_cat-core"/>
</dbReference>
<proteinExistence type="predicted"/>
<evidence type="ECO:0000256" key="1">
    <source>
        <dbReference type="SAM" id="MobiDB-lite"/>
    </source>
</evidence>
<sequence>MNQFYRMKGIKKEFSVARSPQQNRVAERKNRTLIKAVRTMLADSLLPTTFWAEAVNTACYVQNRVLVTKPHNKTPYELLHGRPPSISFMRPFGCPVTILNTLDPLGKFDGKADEGFLVGYSINCKAFRVFNTRTRKVEENLHITFLENKPNVAGSGPNWLFDIDLLTNFMNYEPNSEDAVADDTGKKTTKEPTNKGERNDNLLVQQKEGYANSTNRISTVSPSVSVVGQSFDNVDDLPTDPFMPNLEDTTDLLNTGIFSGAYDDEGAEADLNNLETTMNVIPIPTTRIYKDHPKDQIIGDINLATQTMRMTEIFEEHAMKVWTLVDLPNGKRAIRTKWVFRNKKDERGIVIRNKARLVAQGYNQEEGIDYDEVFAHIARIEAIRLFLVYASFIGFIMYQMDVKSAFLYGTIKEEVYVCQPPSFEDLQFPDKVYKVEKALYSLYQAPRSWYETLSTYLLENGFRRGTIDKTLFIKKEKCNILVKQKDDGIFISQDKYVADILKKSLMYLTASRPDIMFAVCACARFQVTPKVSHLHAVKRIFRYLKGQPKLGLWYPRDSPFDLETFFDSDYAGASLDRKSTTGAEYVAAANCCGQVLWIQNQMLDYGFNFINTKIHIDNESTICIVKNPVFHSKTKHIEIRHHFIRDSYEKRLIQVIKIHTDHNVVDLLTKAFDVSSDEFGVKTGSCKVNAARQDLVLLGEIISESSVRSNLHFNDEDGVTSLTNSEILENLAFMGYEIEEQVPAIATSHPQKTQTPRQAKIGWDTEIPQSSGPPKKVGDEAVYTGEDYRVERDATTAASLDVEQDSGNILKTQSTKIPSVPLSQGIGTSSSPRCQEAMGGPLHRLGLRGVLALETSKTAQDLVINKLKKKVKRLEKKQRARTSGMKLFKIGTSRRNSLDKENVSKQGRNLKTRQMFEEGDFDDDFDDIDDMVNEAMENVEGDTVNAASAVNTATTGVSAASASVTTVGVSISTDKPRTPPTTTTTAFEDEDLTIAQTLVKTRSEKAKVKGVDFKDVEESARSTIILPTIDPKDKGKGIMQEPEKPPKNPIKAQIQRDAEIAQRLFEEEQAQFKREQRIARERAAEQKAKDAALIKQMEDIQARMDANELLVERLQQEEREQFTIKEKSRMLVEMIAERKRFFAAQRAKQIRNKPPTRAQLRNKMKLYKREQKWINDFVPIDSEVVKDCRKGKVEGSRKKIVARNRTGEKLDDESVKRKKIEEDAVNEALRAYLDIISRDDEAINVESLAIKYLIVDWKTHVLSEDMMYYKIIRGDGSTKSYKIFIEMLDDFDRQDVKDDEIWKAQQDYTLTNWRIFDSCRVHVLLMDTGIAIHMLTEKTYPLTQEMLSRMLSRRLEVDHECEMAYELLRFTRSQLKK</sequence>
<dbReference type="InterPro" id="IPR043502">
    <property type="entry name" value="DNA/RNA_pol_sf"/>
</dbReference>
<dbReference type="SUPFAM" id="SSF56672">
    <property type="entry name" value="DNA/RNA polymerases"/>
    <property type="match status" value="1"/>
</dbReference>
<feature type="compositionally biased region" description="Basic and acidic residues" evidence="1">
    <location>
        <begin position="1030"/>
        <end position="1046"/>
    </location>
</feature>
<dbReference type="PROSITE" id="PS50994">
    <property type="entry name" value="INTEGRASE"/>
    <property type="match status" value="1"/>
</dbReference>
<name>A0ABQ5BCA0_9ASTR</name>
<dbReference type="Pfam" id="PF07727">
    <property type="entry name" value="RVT_2"/>
    <property type="match status" value="1"/>
</dbReference>
<reference evidence="3" key="2">
    <citation type="submission" date="2022-01" db="EMBL/GenBank/DDBJ databases">
        <authorList>
            <person name="Yamashiro T."/>
            <person name="Shiraishi A."/>
            <person name="Satake H."/>
            <person name="Nakayama K."/>
        </authorList>
    </citation>
    <scope>NUCLEOTIDE SEQUENCE</scope>
</reference>
<dbReference type="Gene3D" id="3.30.420.10">
    <property type="entry name" value="Ribonuclease H-like superfamily/Ribonuclease H"/>
    <property type="match status" value="1"/>
</dbReference>
<accession>A0ABQ5BCA0</accession>
<dbReference type="Pfam" id="PF25597">
    <property type="entry name" value="SH3_retrovirus"/>
    <property type="match status" value="1"/>
</dbReference>
<evidence type="ECO:0000259" key="2">
    <source>
        <dbReference type="PROSITE" id="PS50994"/>
    </source>
</evidence>
<feature type="compositionally biased region" description="Basic and acidic residues" evidence="1">
    <location>
        <begin position="183"/>
        <end position="199"/>
    </location>
</feature>
<dbReference type="InterPro" id="IPR012337">
    <property type="entry name" value="RNaseH-like_sf"/>
</dbReference>
<reference evidence="3" key="1">
    <citation type="journal article" date="2022" name="Int. J. Mol. Sci.">
        <title>Draft Genome of Tanacetum Coccineum: Genomic Comparison of Closely Related Tanacetum-Family Plants.</title>
        <authorList>
            <person name="Yamashiro T."/>
            <person name="Shiraishi A."/>
            <person name="Nakayama K."/>
            <person name="Satake H."/>
        </authorList>
    </citation>
    <scope>NUCLEOTIDE SEQUENCE</scope>
</reference>
<evidence type="ECO:0000313" key="3">
    <source>
        <dbReference type="EMBL" id="GJT11747.1"/>
    </source>
</evidence>
<dbReference type="CDD" id="cd09272">
    <property type="entry name" value="RNase_HI_RT_Ty1"/>
    <property type="match status" value="1"/>
</dbReference>
<protein>
    <submittedName>
        <fullName evidence="3">Ribonuclease H-like domain-containing protein</fullName>
    </submittedName>
</protein>
<dbReference type="Proteomes" id="UP001151760">
    <property type="component" value="Unassembled WGS sequence"/>
</dbReference>
<dbReference type="InterPro" id="IPR057670">
    <property type="entry name" value="SH3_retrovirus"/>
</dbReference>
<gene>
    <name evidence="3" type="ORF">Tco_0858789</name>
</gene>
<keyword evidence="4" id="KW-1185">Reference proteome</keyword>
<dbReference type="EMBL" id="BQNB010013093">
    <property type="protein sequence ID" value="GJT11747.1"/>
    <property type="molecule type" value="Genomic_DNA"/>
</dbReference>
<feature type="region of interest" description="Disordered" evidence="1">
    <location>
        <begin position="176"/>
        <end position="199"/>
    </location>
</feature>
<dbReference type="InterPro" id="IPR013103">
    <property type="entry name" value="RVT_2"/>
</dbReference>
<dbReference type="PANTHER" id="PTHR11439:SF495">
    <property type="entry name" value="REVERSE TRANSCRIPTASE, RNA-DEPENDENT DNA POLYMERASE-RELATED"/>
    <property type="match status" value="1"/>
</dbReference>
<dbReference type="PANTHER" id="PTHR11439">
    <property type="entry name" value="GAG-POL-RELATED RETROTRANSPOSON"/>
    <property type="match status" value="1"/>
</dbReference>
<organism evidence="3 4">
    <name type="scientific">Tanacetum coccineum</name>
    <dbReference type="NCBI Taxonomy" id="301880"/>
    <lineage>
        <taxon>Eukaryota</taxon>
        <taxon>Viridiplantae</taxon>
        <taxon>Streptophyta</taxon>
        <taxon>Embryophyta</taxon>
        <taxon>Tracheophyta</taxon>
        <taxon>Spermatophyta</taxon>
        <taxon>Magnoliopsida</taxon>
        <taxon>eudicotyledons</taxon>
        <taxon>Gunneridae</taxon>
        <taxon>Pentapetalae</taxon>
        <taxon>asterids</taxon>
        <taxon>campanulids</taxon>
        <taxon>Asterales</taxon>
        <taxon>Asteraceae</taxon>
        <taxon>Asteroideae</taxon>
        <taxon>Anthemideae</taxon>
        <taxon>Anthemidinae</taxon>
        <taxon>Tanacetum</taxon>
    </lineage>
</organism>